<dbReference type="SUPFAM" id="SSF81296">
    <property type="entry name" value="E set domains"/>
    <property type="match status" value="1"/>
</dbReference>
<dbReference type="PANTHER" id="PTHR11188">
    <property type="entry name" value="ARRESTIN DOMAIN CONTAINING PROTEIN"/>
    <property type="match status" value="1"/>
</dbReference>
<dbReference type="PANTHER" id="PTHR11188:SF167">
    <property type="entry name" value="ARRESTIN C-TERMINAL-LIKE DOMAIN-CONTAINING PROTEIN-RELATED"/>
    <property type="match status" value="1"/>
</dbReference>
<keyword evidence="4" id="KW-1185">Reference proteome</keyword>
<dbReference type="Proteomes" id="UP000000304">
    <property type="component" value="Chromosome 3R"/>
</dbReference>
<feature type="domain" description="Arrestin-like N-terminal" evidence="2">
    <location>
        <begin position="5"/>
        <end position="95"/>
    </location>
</feature>
<dbReference type="InterPro" id="IPR011021">
    <property type="entry name" value="Arrestin-like_N"/>
</dbReference>
<dbReference type="GO" id="GO:0005737">
    <property type="term" value="C:cytoplasm"/>
    <property type="evidence" value="ECO:0007669"/>
    <property type="project" value="TreeGrafter"/>
</dbReference>
<comment type="similarity">
    <text evidence="1">Belongs to the arrestin family.</text>
</comment>
<evidence type="ECO:0000313" key="3">
    <source>
        <dbReference type="EMBL" id="EDX12022.1"/>
    </source>
</evidence>
<proteinExistence type="inferred from homology"/>
<sequence>MPTTCVFQLDRLNPVYNSGEYISGRILLRTDKVKRVNAVYVTLEGEAKVQWSMSGKSETANYSGHQQYLHSRTNVFDNTLFRAGVHLLRIDFKVPPSFSFATLAGSQQTLGSNAAVVLQRIHLPKFPGFSTLIGTAPAHGMEDSGLDMHMYRSYGSLNTDHTGRSLDTFGSLCGPLSEHVEEQEQEAEENLDVTAQVHRPIQRATVSEVEDVLQDEHLF</sequence>
<dbReference type="PhylomeDB" id="B4R097"/>
<evidence type="ECO:0000259" key="2">
    <source>
        <dbReference type="Pfam" id="PF00339"/>
    </source>
</evidence>
<dbReference type="Gene3D" id="2.60.40.640">
    <property type="match status" value="1"/>
</dbReference>
<dbReference type="OMA" id="QCASGCA"/>
<dbReference type="InterPro" id="IPR014756">
    <property type="entry name" value="Ig_E-set"/>
</dbReference>
<name>B4R097_DROSI</name>
<dbReference type="Pfam" id="PF00339">
    <property type="entry name" value="Arrestin_N"/>
    <property type="match status" value="1"/>
</dbReference>
<gene>
    <name evidence="3" type="primary">Dsim\GD19459</name>
    <name evidence="3" type="ORF">Dsim_GD19459</name>
</gene>
<evidence type="ECO:0000256" key="1">
    <source>
        <dbReference type="ARBA" id="ARBA00005298"/>
    </source>
</evidence>
<accession>B4R097</accession>
<dbReference type="HOGENOM" id="CLU_1262745_0_0_1"/>
<dbReference type="OrthoDB" id="7785529at2759"/>
<dbReference type="STRING" id="7240.B4R097"/>
<organism evidence="3 4">
    <name type="scientific">Drosophila simulans</name>
    <name type="common">Fruit fly</name>
    <dbReference type="NCBI Taxonomy" id="7240"/>
    <lineage>
        <taxon>Eukaryota</taxon>
        <taxon>Metazoa</taxon>
        <taxon>Ecdysozoa</taxon>
        <taxon>Arthropoda</taxon>
        <taxon>Hexapoda</taxon>
        <taxon>Insecta</taxon>
        <taxon>Pterygota</taxon>
        <taxon>Neoptera</taxon>
        <taxon>Endopterygota</taxon>
        <taxon>Diptera</taxon>
        <taxon>Brachycera</taxon>
        <taxon>Muscomorpha</taxon>
        <taxon>Ephydroidea</taxon>
        <taxon>Drosophilidae</taxon>
        <taxon>Drosophila</taxon>
        <taxon>Sophophora</taxon>
    </lineage>
</organism>
<reference evidence="3 4" key="1">
    <citation type="journal article" date="2007" name="Nature">
        <title>Evolution of genes and genomes on the Drosophila phylogeny.</title>
        <authorList>
            <consortium name="Drosophila 12 Genomes Consortium"/>
            <person name="Clark A.G."/>
            <person name="Eisen M.B."/>
            <person name="Smith D.R."/>
            <person name="Bergman C.M."/>
            <person name="Oliver B."/>
            <person name="Markow T.A."/>
            <person name="Kaufman T.C."/>
            <person name="Kellis M."/>
            <person name="Gelbart W."/>
            <person name="Iyer V.N."/>
            <person name="Pollard D.A."/>
            <person name="Sackton T.B."/>
            <person name="Larracuente A.M."/>
            <person name="Singh N.D."/>
            <person name="Abad J.P."/>
            <person name="Abt D.N."/>
            <person name="Adryan B."/>
            <person name="Aguade M."/>
            <person name="Akashi H."/>
            <person name="Anderson W.W."/>
            <person name="Aquadro C.F."/>
            <person name="Ardell D.H."/>
            <person name="Arguello R."/>
            <person name="Artieri C.G."/>
            <person name="Barbash D.A."/>
            <person name="Barker D."/>
            <person name="Barsanti P."/>
            <person name="Batterham P."/>
            <person name="Batzoglou S."/>
            <person name="Begun D."/>
            <person name="Bhutkar A."/>
            <person name="Blanco E."/>
            <person name="Bosak S.A."/>
            <person name="Bradley R.K."/>
            <person name="Brand A.D."/>
            <person name="Brent M.R."/>
            <person name="Brooks A.N."/>
            <person name="Brown R.H."/>
            <person name="Butlin R.K."/>
            <person name="Caggese C."/>
            <person name="Calvi B.R."/>
            <person name="Bernardo de Carvalho A."/>
            <person name="Caspi A."/>
            <person name="Castrezana S."/>
            <person name="Celniker S.E."/>
            <person name="Chang J.L."/>
            <person name="Chapple C."/>
            <person name="Chatterji S."/>
            <person name="Chinwalla A."/>
            <person name="Civetta A."/>
            <person name="Clifton S.W."/>
            <person name="Comeron J.M."/>
            <person name="Costello J.C."/>
            <person name="Coyne J.A."/>
            <person name="Daub J."/>
            <person name="David R.G."/>
            <person name="Delcher A.L."/>
            <person name="Delehaunty K."/>
            <person name="Do C.B."/>
            <person name="Ebling H."/>
            <person name="Edwards K."/>
            <person name="Eickbush T."/>
            <person name="Evans J.D."/>
            <person name="Filipski A."/>
            <person name="Findeiss S."/>
            <person name="Freyhult E."/>
            <person name="Fulton L."/>
            <person name="Fulton R."/>
            <person name="Garcia A.C."/>
            <person name="Gardiner A."/>
            <person name="Garfield D.A."/>
            <person name="Garvin B.E."/>
            <person name="Gibson G."/>
            <person name="Gilbert D."/>
            <person name="Gnerre S."/>
            <person name="Godfrey J."/>
            <person name="Good R."/>
            <person name="Gotea V."/>
            <person name="Gravely B."/>
            <person name="Greenberg A.J."/>
            <person name="Griffiths-Jones S."/>
            <person name="Gross S."/>
            <person name="Guigo R."/>
            <person name="Gustafson E.A."/>
            <person name="Haerty W."/>
            <person name="Hahn M.W."/>
            <person name="Halligan D.L."/>
            <person name="Halpern A.L."/>
            <person name="Halter G.M."/>
            <person name="Han M.V."/>
            <person name="Heger A."/>
            <person name="Hillier L."/>
            <person name="Hinrichs A.S."/>
            <person name="Holmes I."/>
            <person name="Hoskins R.A."/>
            <person name="Hubisz M.J."/>
            <person name="Hultmark D."/>
            <person name="Huntley M.A."/>
            <person name="Jaffe D.B."/>
            <person name="Jagadeeshan S."/>
            <person name="Jeck W.R."/>
            <person name="Johnson J."/>
            <person name="Jones C.D."/>
            <person name="Jordan W.C."/>
            <person name="Karpen G.H."/>
            <person name="Kataoka E."/>
            <person name="Keightley P.D."/>
            <person name="Kheradpour P."/>
            <person name="Kirkness E.F."/>
            <person name="Koerich L.B."/>
            <person name="Kristiansen K."/>
            <person name="Kudrna D."/>
            <person name="Kulathinal R.J."/>
            <person name="Kumar S."/>
            <person name="Kwok R."/>
            <person name="Lander E."/>
            <person name="Langley C.H."/>
            <person name="Lapoint R."/>
            <person name="Lazzaro B.P."/>
            <person name="Lee S.J."/>
            <person name="Levesque L."/>
            <person name="Li R."/>
            <person name="Lin C.F."/>
            <person name="Lin M.F."/>
            <person name="Lindblad-Toh K."/>
            <person name="Llopart A."/>
            <person name="Long M."/>
            <person name="Low L."/>
            <person name="Lozovsky E."/>
            <person name="Lu J."/>
            <person name="Luo M."/>
            <person name="Machado C.A."/>
            <person name="Makalowski W."/>
            <person name="Marzo M."/>
            <person name="Matsuda M."/>
            <person name="Matzkin L."/>
            <person name="McAllister B."/>
            <person name="McBride C.S."/>
            <person name="McKernan B."/>
            <person name="McKernan K."/>
            <person name="Mendez-Lago M."/>
            <person name="Minx P."/>
            <person name="Mollenhauer M.U."/>
            <person name="Montooth K."/>
            <person name="Mount S.M."/>
            <person name="Mu X."/>
            <person name="Myers E."/>
            <person name="Negre B."/>
            <person name="Newfeld S."/>
            <person name="Nielsen R."/>
            <person name="Noor M.A."/>
            <person name="O'Grady P."/>
            <person name="Pachter L."/>
            <person name="Papaceit M."/>
            <person name="Parisi M.J."/>
            <person name="Parisi M."/>
            <person name="Parts L."/>
            <person name="Pedersen J.S."/>
            <person name="Pesole G."/>
            <person name="Phillippy A.M."/>
            <person name="Ponting C.P."/>
            <person name="Pop M."/>
            <person name="Porcelli D."/>
            <person name="Powell J.R."/>
            <person name="Prohaska S."/>
            <person name="Pruitt K."/>
            <person name="Puig M."/>
            <person name="Quesneville H."/>
            <person name="Ram K.R."/>
            <person name="Rand D."/>
            <person name="Rasmussen M.D."/>
            <person name="Reed L.K."/>
            <person name="Reenan R."/>
            <person name="Reily A."/>
            <person name="Remington K.A."/>
            <person name="Rieger T.T."/>
            <person name="Ritchie M.G."/>
            <person name="Robin C."/>
            <person name="Rogers Y.H."/>
            <person name="Rohde C."/>
            <person name="Rozas J."/>
            <person name="Rubenfield M.J."/>
            <person name="Ruiz A."/>
            <person name="Russo S."/>
            <person name="Salzberg S.L."/>
            <person name="Sanchez-Gracia A."/>
            <person name="Saranga D.J."/>
            <person name="Sato H."/>
            <person name="Schaeffer S.W."/>
            <person name="Schatz M.C."/>
            <person name="Schlenke T."/>
            <person name="Schwartz R."/>
            <person name="Segarra C."/>
            <person name="Singh R.S."/>
            <person name="Sirot L."/>
            <person name="Sirota M."/>
            <person name="Sisneros N.B."/>
            <person name="Smith C.D."/>
            <person name="Smith T.F."/>
            <person name="Spieth J."/>
            <person name="Stage D.E."/>
            <person name="Stark A."/>
            <person name="Stephan W."/>
            <person name="Strausberg R.L."/>
            <person name="Strempel S."/>
            <person name="Sturgill D."/>
            <person name="Sutton G."/>
            <person name="Sutton G.G."/>
            <person name="Tao W."/>
            <person name="Teichmann S."/>
            <person name="Tobari Y.N."/>
            <person name="Tomimura Y."/>
            <person name="Tsolas J.M."/>
            <person name="Valente V.L."/>
            <person name="Venter E."/>
            <person name="Venter J.C."/>
            <person name="Vicario S."/>
            <person name="Vieira F.G."/>
            <person name="Vilella A.J."/>
            <person name="Villasante A."/>
            <person name="Walenz B."/>
            <person name="Wang J."/>
            <person name="Wasserman M."/>
            <person name="Watts T."/>
            <person name="Wilson D."/>
            <person name="Wilson R.K."/>
            <person name="Wing R.A."/>
            <person name="Wolfner M.F."/>
            <person name="Wong A."/>
            <person name="Wong G.K."/>
            <person name="Wu C.I."/>
            <person name="Wu G."/>
            <person name="Yamamoto D."/>
            <person name="Yang H.P."/>
            <person name="Yang S.P."/>
            <person name="Yorke J.A."/>
            <person name="Yoshida K."/>
            <person name="Zdobnov E."/>
            <person name="Zhang P."/>
            <person name="Zhang Y."/>
            <person name="Zimin A.V."/>
            <person name="Baldwin J."/>
            <person name="Abdouelleil A."/>
            <person name="Abdulkadir J."/>
            <person name="Abebe A."/>
            <person name="Abera B."/>
            <person name="Abreu J."/>
            <person name="Acer S.C."/>
            <person name="Aftuck L."/>
            <person name="Alexander A."/>
            <person name="An P."/>
            <person name="Anderson E."/>
            <person name="Anderson S."/>
            <person name="Arachi H."/>
            <person name="Azer M."/>
            <person name="Bachantsang P."/>
            <person name="Barry A."/>
            <person name="Bayul T."/>
            <person name="Berlin A."/>
            <person name="Bessette D."/>
            <person name="Bloom T."/>
            <person name="Blye J."/>
            <person name="Boguslavskiy L."/>
            <person name="Bonnet C."/>
            <person name="Boukhgalter B."/>
            <person name="Bourzgui I."/>
            <person name="Brown A."/>
            <person name="Cahill P."/>
            <person name="Channer S."/>
            <person name="Cheshatsang Y."/>
            <person name="Chuda L."/>
            <person name="Citroen M."/>
            <person name="Collymore A."/>
            <person name="Cooke P."/>
            <person name="Costello M."/>
            <person name="D'Aco K."/>
            <person name="Daza R."/>
            <person name="De Haan G."/>
            <person name="DeGray S."/>
            <person name="DeMaso C."/>
            <person name="Dhargay N."/>
            <person name="Dooley K."/>
            <person name="Dooley E."/>
            <person name="Doricent M."/>
            <person name="Dorje P."/>
            <person name="Dorjee K."/>
            <person name="Dupes A."/>
            <person name="Elong R."/>
            <person name="Falk J."/>
            <person name="Farina A."/>
            <person name="Faro S."/>
            <person name="Ferguson D."/>
            <person name="Fisher S."/>
            <person name="Foley C.D."/>
            <person name="Franke A."/>
            <person name="Friedrich D."/>
            <person name="Gadbois L."/>
            <person name="Gearin G."/>
            <person name="Gearin C.R."/>
            <person name="Giannoukos G."/>
            <person name="Goode T."/>
            <person name="Graham J."/>
            <person name="Grandbois E."/>
            <person name="Grewal S."/>
            <person name="Gyaltsen K."/>
            <person name="Hafez N."/>
            <person name="Hagos B."/>
            <person name="Hall J."/>
            <person name="Henson C."/>
            <person name="Hollinger A."/>
            <person name="Honan T."/>
            <person name="Huard M.D."/>
            <person name="Hughes L."/>
            <person name="Hurhula B."/>
            <person name="Husby M.E."/>
            <person name="Kamat A."/>
            <person name="Kanga B."/>
            <person name="Kashin S."/>
            <person name="Khazanovich D."/>
            <person name="Kisner P."/>
            <person name="Lance K."/>
            <person name="Lara M."/>
            <person name="Lee W."/>
            <person name="Lennon N."/>
            <person name="Letendre F."/>
            <person name="LeVine R."/>
            <person name="Lipovsky A."/>
            <person name="Liu X."/>
            <person name="Liu J."/>
            <person name="Liu S."/>
            <person name="Lokyitsang T."/>
            <person name="Lokyitsang Y."/>
            <person name="Lubonja R."/>
            <person name="Lui A."/>
            <person name="MacDonald P."/>
            <person name="Magnisalis V."/>
            <person name="Maru K."/>
            <person name="Matthews C."/>
            <person name="McCusker W."/>
            <person name="McDonough S."/>
            <person name="Mehta T."/>
            <person name="Meldrim J."/>
            <person name="Meneus L."/>
            <person name="Mihai O."/>
            <person name="Mihalev A."/>
            <person name="Mihova T."/>
            <person name="Mittelman R."/>
            <person name="Mlenga V."/>
            <person name="Montmayeur A."/>
            <person name="Mulrain L."/>
            <person name="Navidi A."/>
            <person name="Naylor J."/>
            <person name="Negash T."/>
            <person name="Nguyen T."/>
            <person name="Nguyen N."/>
            <person name="Nicol R."/>
            <person name="Norbu C."/>
            <person name="Norbu N."/>
            <person name="Novod N."/>
            <person name="O'Neill B."/>
            <person name="Osman S."/>
            <person name="Markiewicz E."/>
            <person name="Oyono O.L."/>
            <person name="Patti C."/>
            <person name="Phunkhang P."/>
            <person name="Pierre F."/>
            <person name="Priest M."/>
            <person name="Raghuraman S."/>
            <person name="Rege F."/>
            <person name="Reyes R."/>
            <person name="Rise C."/>
            <person name="Rogov P."/>
            <person name="Ross K."/>
            <person name="Ryan E."/>
            <person name="Settipalli S."/>
            <person name="Shea T."/>
            <person name="Sherpa N."/>
            <person name="Shi L."/>
            <person name="Shih D."/>
            <person name="Sparrow T."/>
            <person name="Spaulding J."/>
            <person name="Stalker J."/>
            <person name="Stange-Thomann N."/>
            <person name="Stavropoulos S."/>
            <person name="Stone C."/>
            <person name="Strader C."/>
            <person name="Tesfaye S."/>
            <person name="Thomson T."/>
            <person name="Thoulutsang Y."/>
            <person name="Thoulutsang D."/>
            <person name="Topham K."/>
            <person name="Topping I."/>
            <person name="Tsamla T."/>
            <person name="Vassiliev H."/>
            <person name="Vo A."/>
            <person name="Wangchuk T."/>
            <person name="Wangdi T."/>
            <person name="Weiand M."/>
            <person name="Wilkinson J."/>
            <person name="Wilson A."/>
            <person name="Yadav S."/>
            <person name="Young G."/>
            <person name="Yu Q."/>
            <person name="Zembek L."/>
            <person name="Zhong D."/>
            <person name="Zimmer A."/>
            <person name="Zwirko Z."/>
            <person name="Jaffe D.B."/>
            <person name="Alvarez P."/>
            <person name="Brockman W."/>
            <person name="Butler J."/>
            <person name="Chin C."/>
            <person name="Gnerre S."/>
            <person name="Grabherr M."/>
            <person name="Kleber M."/>
            <person name="Mauceli E."/>
            <person name="MacCallum I."/>
        </authorList>
    </citation>
    <scope>NUCLEOTIDE SEQUENCE [LARGE SCALE GENOMIC DNA]</scope>
    <source>
        <strain evidence="4">white501</strain>
    </source>
</reference>
<dbReference type="InterPro" id="IPR014752">
    <property type="entry name" value="Arrestin-like_C"/>
</dbReference>
<protein>
    <submittedName>
        <fullName evidence="3">GD19459</fullName>
    </submittedName>
</protein>
<dbReference type="InterPro" id="IPR050357">
    <property type="entry name" value="Arrestin_domain-protein"/>
</dbReference>
<dbReference type="AlphaFoldDB" id="B4R097"/>
<dbReference type="GO" id="GO:0015031">
    <property type="term" value="P:protein transport"/>
    <property type="evidence" value="ECO:0007669"/>
    <property type="project" value="TreeGrafter"/>
</dbReference>
<dbReference type="EMBL" id="CM000364">
    <property type="protein sequence ID" value="EDX12022.1"/>
    <property type="molecule type" value="Genomic_DNA"/>
</dbReference>
<evidence type="ECO:0000313" key="4">
    <source>
        <dbReference type="Proteomes" id="UP000000304"/>
    </source>
</evidence>